<feature type="compositionally biased region" description="Basic and acidic residues" evidence="1">
    <location>
        <begin position="137"/>
        <end position="165"/>
    </location>
</feature>
<accession>A0A9C6U6W5</accession>
<dbReference type="KEGG" id="foc:127749228"/>
<dbReference type="AlphaFoldDB" id="A0A9C6U6W5"/>
<evidence type="ECO:0000313" key="2">
    <source>
        <dbReference type="Proteomes" id="UP000504606"/>
    </source>
</evidence>
<reference evidence="3" key="1">
    <citation type="submission" date="2025-08" db="UniProtKB">
        <authorList>
            <consortium name="RefSeq"/>
        </authorList>
    </citation>
    <scope>IDENTIFICATION</scope>
    <source>
        <tissue evidence="3">Whole organism</tissue>
    </source>
</reference>
<name>A0A9C6U6W5_FRAOC</name>
<keyword evidence="2" id="KW-1185">Reference proteome</keyword>
<evidence type="ECO:0000256" key="1">
    <source>
        <dbReference type="SAM" id="MobiDB-lite"/>
    </source>
</evidence>
<proteinExistence type="predicted"/>
<dbReference type="Proteomes" id="UP000504606">
    <property type="component" value="Unplaced"/>
</dbReference>
<organism evidence="2 3">
    <name type="scientific">Frankliniella occidentalis</name>
    <name type="common">Western flower thrips</name>
    <name type="synonym">Euthrips occidentalis</name>
    <dbReference type="NCBI Taxonomy" id="133901"/>
    <lineage>
        <taxon>Eukaryota</taxon>
        <taxon>Metazoa</taxon>
        <taxon>Ecdysozoa</taxon>
        <taxon>Arthropoda</taxon>
        <taxon>Hexapoda</taxon>
        <taxon>Insecta</taxon>
        <taxon>Pterygota</taxon>
        <taxon>Neoptera</taxon>
        <taxon>Paraneoptera</taxon>
        <taxon>Thysanoptera</taxon>
        <taxon>Terebrantia</taxon>
        <taxon>Thripoidea</taxon>
        <taxon>Thripidae</taxon>
        <taxon>Frankliniella</taxon>
    </lineage>
</organism>
<protein>
    <submittedName>
        <fullName evidence="3">Uncharacterized protein LOC127749228</fullName>
    </submittedName>
</protein>
<dbReference type="GeneID" id="127749228"/>
<gene>
    <name evidence="3" type="primary">LOC127749228</name>
</gene>
<dbReference type="RefSeq" id="XP_052122518.1">
    <property type="nucleotide sequence ID" value="XM_052266558.1"/>
</dbReference>
<evidence type="ECO:0000313" key="3">
    <source>
        <dbReference type="RefSeq" id="XP_052122518.1"/>
    </source>
</evidence>
<sequence>MPQEIVAFPVGQAGPSSQGSFPNSTMETCVFASHIRKMVVEKGNLAFPREEPGSLMCYPITCRKMVENPEPILEEEWISHHPMSAGEYMMLPSTSKFRQDREKDLDFFPPERRQYFAAQELPPLVTREFLSSDSESESEHESAENKEESACEIAKRLVEEMKLTDSETEDKPEESTNKSSEMETEVDKLEAEINRVDVEMEESEIQEEMIAEFEEIDRKMEEEKIAIQELEEKLKKAREHKNAEIVCGGLNLNMPWKLVPLTLEKPTGRQEWLDDIIRQREIEKGELKVHPNDPRKKVRCRKCNKRYHKASECNKK</sequence>
<feature type="region of interest" description="Disordered" evidence="1">
    <location>
        <begin position="129"/>
        <end position="189"/>
    </location>
</feature>